<keyword evidence="2" id="KW-0472">Membrane</keyword>
<dbReference type="Proteomes" id="UP000249720">
    <property type="component" value="Unassembled WGS sequence"/>
</dbReference>
<dbReference type="Gene3D" id="2.40.170.20">
    <property type="entry name" value="TonB-dependent receptor, beta-barrel domain"/>
    <property type="match status" value="1"/>
</dbReference>
<dbReference type="Gene3D" id="2.60.40.1120">
    <property type="entry name" value="Carboxypeptidase-like, regulatory domain"/>
    <property type="match status" value="1"/>
</dbReference>
<proteinExistence type="predicted"/>
<keyword evidence="6" id="KW-0378">Hydrolase</keyword>
<dbReference type="GO" id="GO:0004180">
    <property type="term" value="F:carboxypeptidase activity"/>
    <property type="evidence" value="ECO:0007669"/>
    <property type="project" value="UniProtKB-KW"/>
</dbReference>
<dbReference type="InterPro" id="IPR036942">
    <property type="entry name" value="Beta-barrel_TonB_sf"/>
</dbReference>
<comment type="subcellular location">
    <subcellularLocation>
        <location evidence="1">Cell outer membrane</location>
    </subcellularLocation>
</comment>
<evidence type="ECO:0000256" key="2">
    <source>
        <dbReference type="ARBA" id="ARBA00023136"/>
    </source>
</evidence>
<evidence type="ECO:0000259" key="5">
    <source>
        <dbReference type="Pfam" id="PF14905"/>
    </source>
</evidence>
<dbReference type="SUPFAM" id="SSF56935">
    <property type="entry name" value="Porins"/>
    <property type="match status" value="1"/>
</dbReference>
<evidence type="ECO:0000256" key="3">
    <source>
        <dbReference type="ARBA" id="ARBA00023237"/>
    </source>
</evidence>
<dbReference type="Pfam" id="PF14905">
    <property type="entry name" value="OMP_b-brl_3"/>
    <property type="match status" value="1"/>
</dbReference>
<evidence type="ECO:0000256" key="1">
    <source>
        <dbReference type="ARBA" id="ARBA00004442"/>
    </source>
</evidence>
<sequence>MKKNIVSLMLMTVLIVIAFSSKAQTGKTYTISGEITGQKKGLESANVILLNEKDSAVVKMVITNKTGQYIMENVSAGSYIIKTIAIGYETYFSNSFRLSASQKLDFHLKPLTQDLAAVTVTSKKPLIEQKLDKTIINVDASPSNTGLTAMDVLEKSPGVLVDKDGNISLKGKPGVLVLIDGKPSYLSSTDLANMLKSMSSSTIDQIELMTNPPAKYDAAGNSGIINIKTKKTKTVGYNGSVTVGYGQGVYPKSNNSINLNYRKDKVNLFGNFSYNYYGGFQDLGITRNFRTSNGEDILSIFKQRAFMKRQQNNVSYKVGADYYASKKTTLGVVVNGFSNPSTENNYNVTDILNPNNLLQSTTLASSNIKNNLNNIAFNLNGRHVFDSTGKELSMDLDYVHYNTLNDQMFVNSFYDNAGNKMMPDQWLKGNLPSDINIYSAKSDYTQKLKHNIKMEAGFKVSYVKTDNVSSYFNQLGNQWVMDSTQSNHFIYEENINAAYVSFSKQLSKKWSLQLGSRVENTHSKGTQLFNGVSFDRNYTQLFPTFYLGYKPNDNNQFSLNYGKRIQRPDYEDLNPFYYFLDKYTYMVGNPYLLPQISQNIEVNHIYKGFLTTSLSYGVIDNFITQVFNQVDSIHTTYVKNDNIARVQNYTLSINASFSPAKFWKINWYNQFNINKFNGYVNEGPISVSGFNYSTNFSSTFEVKKGLNVELNGFYRTVTQEGTITANEMSQLNLAISKQIFKDKGTIRLNCRDFLKLQHFSGYSRFQNIDVQLYNTWDTRVFNLSFTYRFAKGKAGAAPRKSAGAIDEANRVKSNN</sequence>
<dbReference type="PANTHER" id="PTHR40980">
    <property type="entry name" value="PLUG DOMAIN-CONTAINING PROTEIN"/>
    <property type="match status" value="1"/>
</dbReference>
<comment type="caution">
    <text evidence="6">The sequence shown here is derived from an EMBL/GenBank/DDBJ whole genome shotgun (WGS) entry which is preliminary data.</text>
</comment>
<feature type="domain" description="Outer membrane protein beta-barrel" evidence="5">
    <location>
        <begin position="383"/>
        <end position="787"/>
    </location>
</feature>
<keyword evidence="7" id="KW-1185">Reference proteome</keyword>
<evidence type="ECO:0000313" key="6">
    <source>
        <dbReference type="EMBL" id="PZX65857.1"/>
    </source>
</evidence>
<keyword evidence="6" id="KW-0121">Carboxypeptidase</keyword>
<keyword evidence="6" id="KW-0645">Protease</keyword>
<dbReference type="OrthoDB" id="905812at2"/>
<accession>A0A2W7SG19</accession>
<keyword evidence="3" id="KW-0998">Cell outer membrane</keyword>
<dbReference type="Pfam" id="PF13620">
    <property type="entry name" value="CarboxypepD_reg"/>
    <property type="match status" value="1"/>
</dbReference>
<dbReference type="InterPro" id="IPR041700">
    <property type="entry name" value="OMP_b-brl_3"/>
</dbReference>
<organism evidence="6 7">
    <name type="scientific">Hydrotalea sandarakina</name>
    <dbReference type="NCBI Taxonomy" id="1004304"/>
    <lineage>
        <taxon>Bacteria</taxon>
        <taxon>Pseudomonadati</taxon>
        <taxon>Bacteroidota</taxon>
        <taxon>Chitinophagia</taxon>
        <taxon>Chitinophagales</taxon>
        <taxon>Chitinophagaceae</taxon>
        <taxon>Hydrotalea</taxon>
    </lineage>
</organism>
<gene>
    <name evidence="6" type="ORF">LX80_00350</name>
</gene>
<dbReference type="GO" id="GO:0009279">
    <property type="term" value="C:cell outer membrane"/>
    <property type="evidence" value="ECO:0007669"/>
    <property type="project" value="UniProtKB-SubCell"/>
</dbReference>
<evidence type="ECO:0000256" key="4">
    <source>
        <dbReference type="SAM" id="SignalP"/>
    </source>
</evidence>
<dbReference type="EMBL" id="QKZV01000001">
    <property type="protein sequence ID" value="PZX65857.1"/>
    <property type="molecule type" value="Genomic_DNA"/>
</dbReference>
<dbReference type="InterPro" id="IPR008969">
    <property type="entry name" value="CarboxyPept-like_regulatory"/>
</dbReference>
<dbReference type="AlphaFoldDB" id="A0A2W7SG19"/>
<dbReference type="InterPro" id="IPR037066">
    <property type="entry name" value="Plug_dom_sf"/>
</dbReference>
<reference evidence="6 7" key="1">
    <citation type="submission" date="2018-06" db="EMBL/GenBank/DDBJ databases">
        <title>Genomic Encyclopedia of Archaeal and Bacterial Type Strains, Phase II (KMG-II): from individual species to whole genera.</title>
        <authorList>
            <person name="Goeker M."/>
        </authorList>
    </citation>
    <scope>NUCLEOTIDE SEQUENCE [LARGE SCALE GENOMIC DNA]</scope>
    <source>
        <strain evidence="6 7">DSM 23241</strain>
    </source>
</reference>
<feature type="signal peptide" evidence="4">
    <location>
        <begin position="1"/>
        <end position="23"/>
    </location>
</feature>
<evidence type="ECO:0000313" key="7">
    <source>
        <dbReference type="Proteomes" id="UP000249720"/>
    </source>
</evidence>
<dbReference type="Gene3D" id="2.170.130.10">
    <property type="entry name" value="TonB-dependent receptor, plug domain"/>
    <property type="match status" value="1"/>
</dbReference>
<protein>
    <submittedName>
        <fullName evidence="6">Carboxypeptidase family protein</fullName>
    </submittedName>
</protein>
<keyword evidence="4" id="KW-0732">Signal</keyword>
<dbReference type="PANTHER" id="PTHR40980:SF4">
    <property type="entry name" value="TONB-DEPENDENT RECEPTOR-LIKE BETA-BARREL DOMAIN-CONTAINING PROTEIN"/>
    <property type="match status" value="1"/>
</dbReference>
<dbReference type="SUPFAM" id="SSF49464">
    <property type="entry name" value="Carboxypeptidase regulatory domain-like"/>
    <property type="match status" value="1"/>
</dbReference>
<name>A0A2W7SG19_9BACT</name>
<feature type="chain" id="PRO_5015856996" evidence="4">
    <location>
        <begin position="24"/>
        <end position="815"/>
    </location>
</feature>
<dbReference type="RefSeq" id="WP_111293306.1">
    <property type="nucleotide sequence ID" value="NZ_QKZV01000001.1"/>
</dbReference>